<dbReference type="NCBIfam" id="NF001413">
    <property type="entry name" value="PRK00290.1"/>
    <property type="match status" value="1"/>
</dbReference>
<evidence type="ECO:0000256" key="3">
    <source>
        <dbReference type="ARBA" id="ARBA00022553"/>
    </source>
</evidence>
<protein>
    <recommendedName>
        <fullName evidence="2 8">Chaperone protein DnaK</fullName>
    </recommendedName>
    <alternativeName>
        <fullName evidence="8">HSP70</fullName>
    </alternativeName>
    <alternativeName>
        <fullName evidence="8">Heat shock 70 kDa protein</fullName>
    </alternativeName>
    <alternativeName>
        <fullName evidence="8">Heat shock protein 70</fullName>
    </alternativeName>
</protein>
<dbReference type="InterPro" id="IPR043129">
    <property type="entry name" value="ATPase_NBD"/>
</dbReference>
<keyword evidence="4 8" id="KW-0547">Nucleotide-binding</keyword>
<keyword evidence="13" id="KW-1185">Reference proteome</keyword>
<evidence type="ECO:0000313" key="13">
    <source>
        <dbReference type="Proteomes" id="UP000318313"/>
    </source>
</evidence>
<dbReference type="InterPro" id="IPR012725">
    <property type="entry name" value="Chaperone_DnaK"/>
</dbReference>
<keyword evidence="7 8" id="KW-0143">Chaperone</keyword>
<dbReference type="InterPro" id="IPR018181">
    <property type="entry name" value="Heat_shock_70_CS"/>
</dbReference>
<dbReference type="Gene3D" id="2.60.34.10">
    <property type="entry name" value="Substrate Binding Domain Of DNAk, Chain A, domain 1"/>
    <property type="match status" value="1"/>
</dbReference>
<dbReference type="GO" id="GO:0005524">
    <property type="term" value="F:ATP binding"/>
    <property type="evidence" value="ECO:0007669"/>
    <property type="project" value="UniProtKB-UniRule"/>
</dbReference>
<dbReference type="InterPro" id="IPR029048">
    <property type="entry name" value="HSP70_C_sf"/>
</dbReference>
<dbReference type="PANTHER" id="PTHR19375">
    <property type="entry name" value="HEAT SHOCK PROTEIN 70KDA"/>
    <property type="match status" value="1"/>
</dbReference>
<organism evidence="12 13">
    <name type="scientific">Gimesia fumaroli</name>
    <dbReference type="NCBI Taxonomy" id="2527976"/>
    <lineage>
        <taxon>Bacteria</taxon>
        <taxon>Pseudomonadati</taxon>
        <taxon>Planctomycetota</taxon>
        <taxon>Planctomycetia</taxon>
        <taxon>Planctomycetales</taxon>
        <taxon>Planctomycetaceae</taxon>
        <taxon>Gimesia</taxon>
    </lineage>
</organism>
<dbReference type="Gene3D" id="3.90.640.10">
    <property type="entry name" value="Actin, Chain A, domain 4"/>
    <property type="match status" value="1"/>
</dbReference>
<comment type="function">
    <text evidence="8">Acts as a chaperone.</text>
</comment>
<dbReference type="SUPFAM" id="SSF100934">
    <property type="entry name" value="Heat shock protein 70kD (HSP70), C-terminal subdomain"/>
    <property type="match status" value="1"/>
</dbReference>
<dbReference type="FunFam" id="3.30.420.40:FF:000004">
    <property type="entry name" value="Molecular chaperone DnaK"/>
    <property type="match status" value="1"/>
</dbReference>
<comment type="induction">
    <text evidence="8">By stress conditions e.g. heat shock.</text>
</comment>
<evidence type="ECO:0000256" key="10">
    <source>
        <dbReference type="SAM" id="Coils"/>
    </source>
</evidence>
<dbReference type="OrthoDB" id="9766019at2"/>
<dbReference type="NCBIfam" id="TIGR02350">
    <property type="entry name" value="prok_dnaK"/>
    <property type="match status" value="1"/>
</dbReference>
<dbReference type="FunFam" id="3.90.640.10:FF:000003">
    <property type="entry name" value="Molecular chaperone DnaK"/>
    <property type="match status" value="1"/>
</dbReference>
<keyword evidence="3 8" id="KW-0597">Phosphoprotein</keyword>
<keyword evidence="6 8" id="KW-0346">Stress response</keyword>
<evidence type="ECO:0000256" key="6">
    <source>
        <dbReference type="ARBA" id="ARBA00023016"/>
    </source>
</evidence>
<dbReference type="Proteomes" id="UP000318313">
    <property type="component" value="Chromosome"/>
</dbReference>
<proteinExistence type="evidence at transcript level"/>
<evidence type="ECO:0000256" key="2">
    <source>
        <dbReference type="ARBA" id="ARBA00014415"/>
    </source>
</evidence>
<comment type="similarity">
    <text evidence="1 8 9">Belongs to the heat shock protein 70 family.</text>
</comment>
<dbReference type="RefSeq" id="WP_145308474.1">
    <property type="nucleotide sequence ID" value="NZ_CP037452.1"/>
</dbReference>
<dbReference type="GO" id="GO:0051082">
    <property type="term" value="F:unfolded protein binding"/>
    <property type="evidence" value="ECO:0007669"/>
    <property type="project" value="InterPro"/>
</dbReference>
<dbReference type="SUPFAM" id="SSF100920">
    <property type="entry name" value="Heat shock protein 70kD (HSP70), peptide-binding domain"/>
    <property type="match status" value="1"/>
</dbReference>
<dbReference type="PROSITE" id="PS00329">
    <property type="entry name" value="HSP70_2"/>
    <property type="match status" value="1"/>
</dbReference>
<reference evidence="12 13" key="1">
    <citation type="submission" date="2019-03" db="EMBL/GenBank/DDBJ databases">
        <title>Deep-cultivation of Planctomycetes and their phenomic and genomic characterization uncovers novel biology.</title>
        <authorList>
            <person name="Wiegand S."/>
            <person name="Jogler M."/>
            <person name="Boedeker C."/>
            <person name="Pinto D."/>
            <person name="Vollmers J."/>
            <person name="Rivas-Marin E."/>
            <person name="Kohn T."/>
            <person name="Peeters S.H."/>
            <person name="Heuer A."/>
            <person name="Rast P."/>
            <person name="Oberbeckmann S."/>
            <person name="Bunk B."/>
            <person name="Jeske O."/>
            <person name="Meyerdierks A."/>
            <person name="Storesund J.E."/>
            <person name="Kallscheuer N."/>
            <person name="Luecker S."/>
            <person name="Lage O.M."/>
            <person name="Pohl T."/>
            <person name="Merkel B.J."/>
            <person name="Hornburger P."/>
            <person name="Mueller R.-W."/>
            <person name="Bruemmer F."/>
            <person name="Labrenz M."/>
            <person name="Spormann A.M."/>
            <person name="Op den Camp H."/>
            <person name="Overmann J."/>
            <person name="Amann R."/>
            <person name="Jetten M.S.M."/>
            <person name="Mascher T."/>
            <person name="Medema M.H."/>
            <person name="Devos D.P."/>
            <person name="Kaster A.-K."/>
            <person name="Ovreas L."/>
            <person name="Rohde M."/>
            <person name="Galperin M.Y."/>
            <person name="Jogler C."/>
        </authorList>
    </citation>
    <scope>NUCLEOTIDE SEQUENCE [LARGE SCALE GENOMIC DNA]</scope>
    <source>
        <strain evidence="12 13">Enr17</strain>
    </source>
</reference>
<gene>
    <name evidence="12" type="primary">dnaK_2</name>
    <name evidence="8" type="synonym">dnaK</name>
    <name evidence="12" type="ORF">Enr17x_22040</name>
</gene>
<dbReference type="FunFam" id="1.20.1270.10:FF:000001">
    <property type="entry name" value="Molecular chaperone DnaK"/>
    <property type="match status" value="1"/>
</dbReference>
<dbReference type="SUPFAM" id="SSF53067">
    <property type="entry name" value="Actin-like ATPase domain"/>
    <property type="match status" value="2"/>
</dbReference>
<dbReference type="KEGG" id="gfm:Enr17x_22040"/>
<dbReference type="Gene3D" id="1.20.1270.10">
    <property type="match status" value="1"/>
</dbReference>
<feature type="modified residue" description="Phosphothreonine; by autocatalysis" evidence="8">
    <location>
        <position position="199"/>
    </location>
</feature>
<dbReference type="NCBIfam" id="NF003520">
    <property type="entry name" value="PRK05183.1"/>
    <property type="match status" value="1"/>
</dbReference>
<evidence type="ECO:0000256" key="5">
    <source>
        <dbReference type="ARBA" id="ARBA00022840"/>
    </source>
</evidence>
<evidence type="ECO:0000256" key="7">
    <source>
        <dbReference type="ARBA" id="ARBA00023186"/>
    </source>
</evidence>
<feature type="compositionally biased region" description="Basic and acidic residues" evidence="11">
    <location>
        <begin position="510"/>
        <end position="530"/>
    </location>
</feature>
<dbReference type="InterPro" id="IPR029047">
    <property type="entry name" value="HSP70_peptide-bd_sf"/>
</dbReference>
<feature type="region of interest" description="Disordered" evidence="11">
    <location>
        <begin position="493"/>
        <end position="531"/>
    </location>
</feature>
<dbReference type="EMBL" id="CP037452">
    <property type="protein sequence ID" value="QDV50166.1"/>
    <property type="molecule type" value="Genomic_DNA"/>
</dbReference>
<feature type="region of interest" description="Disordered" evidence="11">
    <location>
        <begin position="599"/>
        <end position="636"/>
    </location>
</feature>
<dbReference type="Gene3D" id="3.30.420.40">
    <property type="match status" value="2"/>
</dbReference>
<dbReference type="PROSITE" id="PS00297">
    <property type="entry name" value="HSP70_1"/>
    <property type="match status" value="1"/>
</dbReference>
<evidence type="ECO:0000313" key="12">
    <source>
        <dbReference type="EMBL" id="QDV50166.1"/>
    </source>
</evidence>
<dbReference type="AlphaFoldDB" id="A0A518IAN8"/>
<feature type="coiled-coil region" evidence="10">
    <location>
        <begin position="248"/>
        <end position="275"/>
    </location>
</feature>
<dbReference type="CDD" id="cd10234">
    <property type="entry name" value="ASKHA_NBD_HSP70_DnaK-like"/>
    <property type="match status" value="1"/>
</dbReference>
<name>A0A518IAN8_9PLAN</name>
<dbReference type="GO" id="GO:0140662">
    <property type="term" value="F:ATP-dependent protein folding chaperone"/>
    <property type="evidence" value="ECO:0007669"/>
    <property type="project" value="InterPro"/>
</dbReference>
<dbReference type="FunFam" id="2.60.34.10:FF:000014">
    <property type="entry name" value="Chaperone protein DnaK HSP70"/>
    <property type="match status" value="1"/>
</dbReference>
<dbReference type="PRINTS" id="PR00301">
    <property type="entry name" value="HEATSHOCK70"/>
</dbReference>
<evidence type="ECO:0000256" key="9">
    <source>
        <dbReference type="RuleBase" id="RU003322"/>
    </source>
</evidence>
<accession>A0A518IAN8</accession>
<dbReference type="HAMAP" id="MF_00332">
    <property type="entry name" value="DnaK"/>
    <property type="match status" value="1"/>
</dbReference>
<dbReference type="Pfam" id="PF00012">
    <property type="entry name" value="HSP70"/>
    <property type="match status" value="1"/>
</dbReference>
<keyword evidence="5 8" id="KW-0067">ATP-binding</keyword>
<sequence length="636" mass="68587">MSSGEKIIGIDLGTTNSVVSIMEGGEAKVIPNLEGNRITPSVVAFTDKGETLVGEPAKRQAVTNPENTVYSVKRFMGRRHNEVQSEEKIVPYKIIGGPEEYVKIEAGSKTYTPPEISASILRKLKEAAESYLGHKVNKAVVTVPAYFNDAQRQATKDAGQIAGLDVSRIINEPTAAALAYGLEKKNDEKIVVFDFGGGTFDVSVLEVGDEIIETLSTNGDGHLGGDDFDEELINHIADEFKKEQGIDLRDDAMALQRLREAAEKAKKELSSSQTTDINLPFITADSSGAKHLQMAITRSEFEKLIDPLVERCRKPVEQAMKDAGLSPGDIDEVVLVGGSTRVPKVQEFVKKIFGKEPHKGVNPDEVVSIGAAIQGGIISGDVQDVVLLDVTPLSLGIETEGGVMTKLVERNTTIPVTKDQTFSTAADNQTAVTVRVFQGERQMANDNRLLGQFNLEELPPAPRGVPQIKVVFDIDVNGILNVSAKDVATGKETSVRIEQSSGLSEAEIEDMQRQAEAHADEDKKKKELAEAKNNGSRIVYDVEKLLKEHAEKIDAASKSAIEASVKKVNDALETEDAAAINTACEELQQATHAFTEQMYKESQAAGGEGAPAGGEEASAASGDEEEVIDAEFEKKD</sequence>
<dbReference type="InterPro" id="IPR013126">
    <property type="entry name" value="Hsp_70_fam"/>
</dbReference>
<evidence type="ECO:0000256" key="11">
    <source>
        <dbReference type="SAM" id="MobiDB-lite"/>
    </source>
</evidence>
<evidence type="ECO:0000256" key="4">
    <source>
        <dbReference type="ARBA" id="ARBA00022741"/>
    </source>
</evidence>
<keyword evidence="10" id="KW-0175">Coiled coil</keyword>
<evidence type="ECO:0000256" key="8">
    <source>
        <dbReference type="HAMAP-Rule" id="MF_00332"/>
    </source>
</evidence>
<dbReference type="PROSITE" id="PS01036">
    <property type="entry name" value="HSP70_3"/>
    <property type="match status" value="1"/>
</dbReference>
<evidence type="ECO:0000256" key="1">
    <source>
        <dbReference type="ARBA" id="ARBA00007381"/>
    </source>
</evidence>